<protein>
    <submittedName>
        <fullName evidence="1">Uncharacterized protein</fullName>
    </submittedName>
</protein>
<name>A0ABS8SY99_DATST</name>
<reference evidence="1 2" key="1">
    <citation type="journal article" date="2021" name="BMC Genomics">
        <title>Datura genome reveals duplications of psychoactive alkaloid biosynthetic genes and high mutation rate following tissue culture.</title>
        <authorList>
            <person name="Rajewski A."/>
            <person name="Carter-House D."/>
            <person name="Stajich J."/>
            <person name="Litt A."/>
        </authorList>
    </citation>
    <scope>NUCLEOTIDE SEQUENCE [LARGE SCALE GENOMIC DNA]</scope>
    <source>
        <strain evidence="1">AR-01</strain>
    </source>
</reference>
<evidence type="ECO:0000313" key="1">
    <source>
        <dbReference type="EMBL" id="MCD7463729.1"/>
    </source>
</evidence>
<comment type="caution">
    <text evidence="1">The sequence shown here is derived from an EMBL/GenBank/DDBJ whole genome shotgun (WGS) entry which is preliminary data.</text>
</comment>
<organism evidence="1 2">
    <name type="scientific">Datura stramonium</name>
    <name type="common">Jimsonweed</name>
    <name type="synonym">Common thornapple</name>
    <dbReference type="NCBI Taxonomy" id="4076"/>
    <lineage>
        <taxon>Eukaryota</taxon>
        <taxon>Viridiplantae</taxon>
        <taxon>Streptophyta</taxon>
        <taxon>Embryophyta</taxon>
        <taxon>Tracheophyta</taxon>
        <taxon>Spermatophyta</taxon>
        <taxon>Magnoliopsida</taxon>
        <taxon>eudicotyledons</taxon>
        <taxon>Gunneridae</taxon>
        <taxon>Pentapetalae</taxon>
        <taxon>asterids</taxon>
        <taxon>lamiids</taxon>
        <taxon>Solanales</taxon>
        <taxon>Solanaceae</taxon>
        <taxon>Solanoideae</taxon>
        <taxon>Datureae</taxon>
        <taxon>Datura</taxon>
    </lineage>
</organism>
<proteinExistence type="predicted"/>
<keyword evidence="2" id="KW-1185">Reference proteome</keyword>
<evidence type="ECO:0000313" key="2">
    <source>
        <dbReference type="Proteomes" id="UP000823775"/>
    </source>
</evidence>
<dbReference type="Proteomes" id="UP000823775">
    <property type="component" value="Unassembled WGS sequence"/>
</dbReference>
<feature type="non-terminal residue" evidence="1">
    <location>
        <position position="70"/>
    </location>
</feature>
<dbReference type="EMBL" id="JACEIK010000910">
    <property type="protein sequence ID" value="MCD7463729.1"/>
    <property type="molecule type" value="Genomic_DNA"/>
</dbReference>
<accession>A0ABS8SY99</accession>
<sequence length="70" mass="8174">MNESKQDQKVHCHTVRPRRWCAAPAAQERGARRRIYTGDQRRGAPTYLFYEAHDAVPCLRNALKLVQRPK</sequence>
<gene>
    <name evidence="1" type="ORF">HAX54_051288</name>
</gene>